<evidence type="ECO:0000259" key="1">
    <source>
        <dbReference type="PROSITE" id="PS51704"/>
    </source>
</evidence>
<dbReference type="PROSITE" id="PS51704">
    <property type="entry name" value="GP_PDE"/>
    <property type="match status" value="1"/>
</dbReference>
<feature type="non-terminal residue" evidence="2">
    <location>
        <position position="1"/>
    </location>
</feature>
<protein>
    <recommendedName>
        <fullName evidence="1">GP-PDE domain-containing protein</fullName>
    </recommendedName>
</protein>
<feature type="domain" description="GP-PDE" evidence="1">
    <location>
        <begin position="1"/>
        <end position="208"/>
    </location>
</feature>
<name>A0ABV2ASC1_9EUKA</name>
<dbReference type="Gene3D" id="3.20.20.190">
    <property type="entry name" value="Phosphatidylinositol (PI) phosphodiesterase"/>
    <property type="match status" value="1"/>
</dbReference>
<reference evidence="2 3" key="1">
    <citation type="journal article" date="2024" name="BMC Biol.">
        <title>Comparative genomics of Ascetosporea gives new insight into the evolutionary basis for animal parasitism in Rhizaria.</title>
        <authorList>
            <person name="Hiltunen Thoren M."/>
            <person name="Onut-Brannstrom I."/>
            <person name="Alfjorden A."/>
            <person name="Peckova H."/>
            <person name="Swords F."/>
            <person name="Hooper C."/>
            <person name="Holzer A.S."/>
            <person name="Bass D."/>
            <person name="Burki F."/>
        </authorList>
    </citation>
    <scope>NUCLEOTIDE SEQUENCE [LARGE SCALE GENOMIC DNA]</scope>
    <source>
        <strain evidence="2">20-A016</strain>
    </source>
</reference>
<gene>
    <name evidence="2" type="ORF">MHBO_003775</name>
</gene>
<proteinExistence type="predicted"/>
<accession>A0ABV2ASC1</accession>
<dbReference type="SUPFAM" id="SSF51695">
    <property type="entry name" value="PLC-like phosphodiesterases"/>
    <property type="match status" value="1"/>
</dbReference>
<dbReference type="InterPro" id="IPR030395">
    <property type="entry name" value="GP_PDE_dom"/>
</dbReference>
<keyword evidence="3" id="KW-1185">Reference proteome</keyword>
<dbReference type="Proteomes" id="UP001439008">
    <property type="component" value="Unassembled WGS sequence"/>
</dbReference>
<dbReference type="PANTHER" id="PTHR46211:SF14">
    <property type="entry name" value="GLYCEROPHOSPHODIESTER PHOSPHODIESTERASE"/>
    <property type="match status" value="1"/>
</dbReference>
<sequence>TNGVGKVCDFTLKELLSFDAGYKYKKIDKNGTKIFPYRNKGLKIPQFEEVIIALKNNKNKYGFPLRFYLDFKSKLIIKTALDFIKKQDLSQRVILGANNYSVNKELLKFRNPRMPISCDLWTGILVIILSKLGLLDYYHLKHDIYGSYESGNFIQFTEKRFIEKIHKRKKFYAVFGEKMDDSNFIQKMFDSNVDLLLTNKPKTMKRIIDK</sequence>
<evidence type="ECO:0000313" key="2">
    <source>
        <dbReference type="EMBL" id="MES1922267.1"/>
    </source>
</evidence>
<dbReference type="EMBL" id="JBDODL010002493">
    <property type="protein sequence ID" value="MES1922267.1"/>
    <property type="molecule type" value="Genomic_DNA"/>
</dbReference>
<comment type="caution">
    <text evidence="2">The sequence shown here is derived from an EMBL/GenBank/DDBJ whole genome shotgun (WGS) entry which is preliminary data.</text>
</comment>
<dbReference type="PANTHER" id="PTHR46211">
    <property type="entry name" value="GLYCEROPHOSPHORYL DIESTER PHOSPHODIESTERASE"/>
    <property type="match status" value="1"/>
</dbReference>
<evidence type="ECO:0000313" key="3">
    <source>
        <dbReference type="Proteomes" id="UP001439008"/>
    </source>
</evidence>
<dbReference type="InterPro" id="IPR017946">
    <property type="entry name" value="PLC-like_Pdiesterase_TIM-brl"/>
</dbReference>
<organism evidence="2 3">
    <name type="scientific">Bonamia ostreae</name>
    <dbReference type="NCBI Taxonomy" id="126728"/>
    <lineage>
        <taxon>Eukaryota</taxon>
        <taxon>Sar</taxon>
        <taxon>Rhizaria</taxon>
        <taxon>Endomyxa</taxon>
        <taxon>Ascetosporea</taxon>
        <taxon>Haplosporida</taxon>
        <taxon>Bonamia</taxon>
    </lineage>
</organism>